<feature type="transmembrane region" description="Helical" evidence="9">
    <location>
        <begin position="255"/>
        <end position="274"/>
    </location>
</feature>
<feature type="transmembrane region" description="Helical" evidence="9">
    <location>
        <begin position="458"/>
        <end position="478"/>
    </location>
</feature>
<comment type="caution">
    <text evidence="11">The sequence shown here is derived from an EMBL/GenBank/DDBJ whole genome shotgun (WGS) entry which is preliminary data.</text>
</comment>
<dbReference type="InterPro" id="IPR036259">
    <property type="entry name" value="MFS_trans_sf"/>
</dbReference>
<dbReference type="EMBL" id="BJOV01000002">
    <property type="protein sequence ID" value="GEE00537.1"/>
    <property type="molecule type" value="Genomic_DNA"/>
</dbReference>
<keyword evidence="7 9" id="KW-0472">Membrane</keyword>
<dbReference type="InterPro" id="IPR000109">
    <property type="entry name" value="POT_fam"/>
</dbReference>
<feature type="transmembrane region" description="Helical" evidence="9">
    <location>
        <begin position="330"/>
        <end position="351"/>
    </location>
</feature>
<feature type="transmembrane region" description="Helical" evidence="9">
    <location>
        <begin position="363"/>
        <end position="382"/>
    </location>
</feature>
<dbReference type="InterPro" id="IPR020846">
    <property type="entry name" value="MFS_dom"/>
</dbReference>
<feature type="transmembrane region" description="Helical" evidence="9">
    <location>
        <begin position="430"/>
        <end position="452"/>
    </location>
</feature>
<evidence type="ECO:0000256" key="5">
    <source>
        <dbReference type="ARBA" id="ARBA00022692"/>
    </source>
</evidence>
<evidence type="ECO:0000259" key="10">
    <source>
        <dbReference type="PROSITE" id="PS50850"/>
    </source>
</evidence>
<feature type="transmembrane region" description="Helical" evidence="9">
    <location>
        <begin position="229"/>
        <end position="249"/>
    </location>
</feature>
<feature type="transmembrane region" description="Helical" evidence="9">
    <location>
        <begin position="394"/>
        <end position="418"/>
    </location>
</feature>
<dbReference type="PANTHER" id="PTHR23517">
    <property type="entry name" value="RESISTANCE PROTEIN MDTM, PUTATIVE-RELATED-RELATED"/>
    <property type="match status" value="1"/>
</dbReference>
<keyword evidence="5 9" id="KW-0812">Transmembrane</keyword>
<feature type="transmembrane region" description="Helical" evidence="9">
    <location>
        <begin position="64"/>
        <end position="86"/>
    </location>
</feature>
<keyword evidence="6 9" id="KW-1133">Transmembrane helix</keyword>
<evidence type="ECO:0000256" key="8">
    <source>
        <dbReference type="SAM" id="MobiDB-lite"/>
    </source>
</evidence>
<evidence type="ECO:0000256" key="2">
    <source>
        <dbReference type="ARBA" id="ARBA00005982"/>
    </source>
</evidence>
<dbReference type="SUPFAM" id="SSF103473">
    <property type="entry name" value="MFS general substrate transporter"/>
    <property type="match status" value="1"/>
</dbReference>
<dbReference type="InterPro" id="IPR050171">
    <property type="entry name" value="MFS_Transporters"/>
</dbReference>
<dbReference type="Gene3D" id="1.20.1250.20">
    <property type="entry name" value="MFS general substrate transporter like domains"/>
    <property type="match status" value="1"/>
</dbReference>
<reference evidence="12" key="1">
    <citation type="submission" date="2019-06" db="EMBL/GenBank/DDBJ databases">
        <title>Gordonia isolated from sludge of a wastewater treatment plant.</title>
        <authorList>
            <person name="Tamura T."/>
            <person name="Aoyama K."/>
            <person name="Kang Y."/>
            <person name="Saito S."/>
            <person name="Akiyama N."/>
            <person name="Yazawa K."/>
            <person name="Gonoi T."/>
            <person name="Mikami Y."/>
        </authorList>
    </citation>
    <scope>NUCLEOTIDE SEQUENCE [LARGE SCALE GENOMIC DNA]</scope>
    <source>
        <strain evidence="12">NBRC 107696</strain>
    </source>
</reference>
<evidence type="ECO:0000256" key="3">
    <source>
        <dbReference type="ARBA" id="ARBA00022448"/>
    </source>
</evidence>
<organism evidence="11 12">
    <name type="scientific">Gordonia spumicola</name>
    <dbReference type="NCBI Taxonomy" id="589161"/>
    <lineage>
        <taxon>Bacteria</taxon>
        <taxon>Bacillati</taxon>
        <taxon>Actinomycetota</taxon>
        <taxon>Actinomycetes</taxon>
        <taxon>Mycobacteriales</taxon>
        <taxon>Gordoniaceae</taxon>
        <taxon>Gordonia</taxon>
    </lineage>
</organism>
<dbReference type="GO" id="GO:0005886">
    <property type="term" value="C:plasma membrane"/>
    <property type="evidence" value="ECO:0007669"/>
    <property type="project" value="UniProtKB-SubCell"/>
</dbReference>
<keyword evidence="12" id="KW-1185">Reference proteome</keyword>
<dbReference type="Pfam" id="PF00854">
    <property type="entry name" value="PTR2"/>
    <property type="match status" value="1"/>
</dbReference>
<evidence type="ECO:0000313" key="11">
    <source>
        <dbReference type="EMBL" id="GEE00537.1"/>
    </source>
</evidence>
<evidence type="ECO:0000256" key="4">
    <source>
        <dbReference type="ARBA" id="ARBA00022475"/>
    </source>
</evidence>
<evidence type="ECO:0000313" key="12">
    <source>
        <dbReference type="Proteomes" id="UP000444960"/>
    </source>
</evidence>
<evidence type="ECO:0000256" key="9">
    <source>
        <dbReference type="SAM" id="Phobius"/>
    </source>
</evidence>
<dbReference type="RefSeq" id="WP_161894422.1">
    <property type="nucleotide sequence ID" value="NZ_BJOV01000002.1"/>
</dbReference>
<accession>A0A7I9V5K9</accession>
<gene>
    <name evidence="11" type="ORF">nbrc107696_09830</name>
</gene>
<dbReference type="GO" id="GO:0015833">
    <property type="term" value="P:peptide transport"/>
    <property type="evidence" value="ECO:0007669"/>
    <property type="project" value="InterPro"/>
</dbReference>
<name>A0A7I9V5K9_9ACTN</name>
<evidence type="ECO:0000256" key="7">
    <source>
        <dbReference type="ARBA" id="ARBA00023136"/>
    </source>
</evidence>
<dbReference type="PROSITE" id="PS50850">
    <property type="entry name" value="MFS"/>
    <property type="match status" value="1"/>
</dbReference>
<feature type="transmembrane region" description="Helical" evidence="9">
    <location>
        <begin position="182"/>
        <end position="203"/>
    </location>
</feature>
<dbReference type="AlphaFoldDB" id="A0A7I9V5K9"/>
<feature type="region of interest" description="Disordered" evidence="8">
    <location>
        <begin position="1"/>
        <end position="22"/>
    </location>
</feature>
<feature type="transmembrane region" description="Helical" evidence="9">
    <location>
        <begin position="157"/>
        <end position="176"/>
    </location>
</feature>
<keyword evidence="3" id="KW-0813">Transport</keyword>
<dbReference type="InterPro" id="IPR005279">
    <property type="entry name" value="Dipep/tripep_permease"/>
</dbReference>
<feature type="transmembrane region" description="Helical" evidence="9">
    <location>
        <begin position="35"/>
        <end position="52"/>
    </location>
</feature>
<feature type="transmembrane region" description="Helical" evidence="9">
    <location>
        <begin position="119"/>
        <end position="145"/>
    </location>
</feature>
<feature type="transmembrane region" description="Helical" evidence="9">
    <location>
        <begin position="286"/>
        <end position="310"/>
    </location>
</feature>
<keyword evidence="4" id="KW-1003">Cell membrane</keyword>
<feature type="transmembrane region" description="Helical" evidence="9">
    <location>
        <begin position="95"/>
        <end position="113"/>
    </location>
</feature>
<evidence type="ECO:0000256" key="6">
    <source>
        <dbReference type="ARBA" id="ARBA00022989"/>
    </source>
</evidence>
<evidence type="ECO:0000256" key="1">
    <source>
        <dbReference type="ARBA" id="ARBA00004651"/>
    </source>
</evidence>
<comment type="subcellular location">
    <subcellularLocation>
        <location evidence="1">Cell membrane</location>
        <topology evidence="1">Multi-pass membrane protein</topology>
    </subcellularLocation>
</comment>
<sequence length="490" mass="52012">MNTQAAARVSRPPTNEHSRPHGLRDLSLTEMGERFSFYGMQSILAYYLIYSVKDGGLEVADTTAVGIVGAFGAFVFLTQIVGAWLADRLMAPRNLIAVGGVVIAVGYLTLALTHGMVPLIIGLVVIAFGTGALKTSVTSAIGHLYRDRPAEDRDAGFAYFYTAVVSGLVAGMLIVGFTQSRWGFQVGFLLAGAGMIASLVNYLRVMRSLPAETAVVNNPLTAREVRRSAIVALGFCAILAAVIASGLISVDNINLVAGIAIVVVFTAYIVRIVGADTTTPVERRRVLGYVPMWIAAAVTFGLTGQIFTSIPLFINDRVNTVIGGWTIPEVWISAIGPISLVLISAMMARTLRTSQFGKSPATTKYAIGIGIAAVAFLLLVLTDLWPEGRVVSPFFMAFCMIVSGLPEAFVGPIGLSLATRVAPARFYSQMVALQILSLGAGSVLAGQFGVLYTMFEPAQFFGLTAGFGFVAVAVLRMFSRRIEANLTASA</sequence>
<proteinExistence type="inferred from homology"/>
<dbReference type="NCBIfam" id="TIGR00924">
    <property type="entry name" value="yjdL_sub1_fam"/>
    <property type="match status" value="1"/>
</dbReference>
<dbReference type="PANTHER" id="PTHR23517:SF15">
    <property type="entry name" value="PROTON-DEPENDENT OLIGOPEPTIDE FAMILY TRANSPORT PROTEIN"/>
    <property type="match status" value="1"/>
</dbReference>
<feature type="domain" description="Major facilitator superfamily (MFS) profile" evidence="10">
    <location>
        <begin position="25"/>
        <end position="483"/>
    </location>
</feature>
<dbReference type="Proteomes" id="UP000444960">
    <property type="component" value="Unassembled WGS sequence"/>
</dbReference>
<dbReference type="GO" id="GO:1904680">
    <property type="term" value="F:peptide transmembrane transporter activity"/>
    <property type="evidence" value="ECO:0007669"/>
    <property type="project" value="InterPro"/>
</dbReference>
<protein>
    <submittedName>
        <fullName evidence="11">MFS transporter</fullName>
    </submittedName>
</protein>
<dbReference type="OrthoDB" id="9772725at2"/>
<comment type="similarity">
    <text evidence="2">Belongs to the major facilitator superfamily. Proton-dependent oligopeptide transporter (POT/PTR) (TC 2.A.17) family.</text>
</comment>